<sequence length="248" mass="27027">MNDSCVWPVDRTCLPNDITSPDDKARLEEAVDTAVAVLWALTGRQFGCQRVIARPCPYPIDALSDYELTVDYMPTLFGGEWYNVGCQGGCSPNGPSNVILPGPVAEVIAVTVDGTPIDSDSWKFEGNRLYRANGKDWPNQDLTRHLGEPGTWGVEYLRGKTPPAGAAMAVGQLAKEFWNVCTGGKCRLPKRTQQIQRQGISIVRADPTDILANKQTGLPEVDMWIKAHNPNGLDQQAVVISPDYTGGL</sequence>
<gene>
    <name evidence="1" type="primary">50</name>
    <name evidence="1" type="ORF">SEA_CLAWZ_50</name>
</gene>
<dbReference type="RefSeq" id="YP_010675479.1">
    <property type="nucleotide sequence ID" value="NC_071004.1"/>
</dbReference>
<dbReference type="Proteomes" id="UP000821895">
    <property type="component" value="Segment"/>
</dbReference>
<proteinExistence type="predicted"/>
<dbReference type="EMBL" id="MT498058">
    <property type="protein sequence ID" value="QKY79962.1"/>
    <property type="molecule type" value="Genomic_DNA"/>
</dbReference>
<name>A0AAE7F9P0_9CAUD</name>
<keyword evidence="2" id="KW-1185">Reference proteome</keyword>
<reference evidence="1" key="1">
    <citation type="submission" date="2020-05" db="EMBL/GenBank/DDBJ databases">
        <authorList>
            <person name="Conneilly E.M."/>
            <person name="Corace M.L."/>
            <person name="Daly D."/>
            <person name="Dejene M.A."/>
            <person name="Deng Y."/>
            <person name="Kelly J.M."/>
            <person name="Masiello C.S."/>
            <person name="McDonough D."/>
            <person name="Musser E."/>
            <person name="Pecorale A.L."/>
            <person name="Ray R.F."/>
            <person name="Regan I.M."/>
            <person name="Shedd N.A."/>
            <person name="Tatone J.R."/>
            <person name="Tocci C.W."/>
            <person name="Zarate C.M."/>
            <person name="Whitefleet-Smith J.L."/>
            <person name="Garlena R.A."/>
            <person name="Russell D.A."/>
            <person name="Pope W.H."/>
            <person name="Jacobs-Sera D."/>
            <person name="Hatfull G.F."/>
        </authorList>
    </citation>
    <scope>NUCLEOTIDE SEQUENCE</scope>
</reference>
<organism evidence="1 2">
    <name type="scientific">Gordonia phage Clawz</name>
    <dbReference type="NCBI Taxonomy" id="2743910"/>
    <lineage>
        <taxon>Viruses</taxon>
        <taxon>Duplodnaviria</taxon>
        <taxon>Heunggongvirae</taxon>
        <taxon>Uroviricota</taxon>
        <taxon>Caudoviricetes</taxon>
        <taxon>Clawzvirus</taxon>
        <taxon>Clawzvirus clawz</taxon>
    </lineage>
</organism>
<evidence type="ECO:0000313" key="2">
    <source>
        <dbReference type="Proteomes" id="UP000821895"/>
    </source>
</evidence>
<accession>A0AAE7F9P0</accession>
<protein>
    <submittedName>
        <fullName evidence="1">Head-to-tail adaptor</fullName>
    </submittedName>
</protein>
<dbReference type="GeneID" id="77951806"/>
<evidence type="ECO:0000313" key="1">
    <source>
        <dbReference type="EMBL" id="QKY79962.1"/>
    </source>
</evidence>
<dbReference type="KEGG" id="vg:77951806"/>